<dbReference type="Pfam" id="PF03795">
    <property type="entry name" value="YCII"/>
    <property type="match status" value="1"/>
</dbReference>
<dbReference type="Gene3D" id="3.30.70.1060">
    <property type="entry name" value="Dimeric alpha+beta barrel"/>
    <property type="match status" value="1"/>
</dbReference>
<evidence type="ECO:0000259" key="1">
    <source>
        <dbReference type="Pfam" id="PF03795"/>
    </source>
</evidence>
<dbReference type="InterPro" id="IPR011008">
    <property type="entry name" value="Dimeric_a/b-barrel"/>
</dbReference>
<keyword evidence="3" id="KW-1185">Reference proteome</keyword>
<gene>
    <name evidence="2" type="ORF">EUX98_g8561</name>
</gene>
<organism evidence="2 3">
    <name type="scientific">Antrodiella citrinella</name>
    <dbReference type="NCBI Taxonomy" id="2447956"/>
    <lineage>
        <taxon>Eukaryota</taxon>
        <taxon>Fungi</taxon>
        <taxon>Dikarya</taxon>
        <taxon>Basidiomycota</taxon>
        <taxon>Agaricomycotina</taxon>
        <taxon>Agaricomycetes</taxon>
        <taxon>Polyporales</taxon>
        <taxon>Steccherinaceae</taxon>
        <taxon>Antrodiella</taxon>
    </lineage>
</organism>
<dbReference type="SUPFAM" id="SSF54909">
    <property type="entry name" value="Dimeric alpha+beta barrel"/>
    <property type="match status" value="1"/>
</dbReference>
<dbReference type="PANTHER" id="PTHR33606">
    <property type="entry name" value="PROTEIN YCII"/>
    <property type="match status" value="1"/>
</dbReference>
<dbReference type="InterPro" id="IPR051807">
    <property type="entry name" value="Sec-metab_biosynth-assoc"/>
</dbReference>
<dbReference type="EMBL" id="SGPM01000488">
    <property type="protein sequence ID" value="THH20525.1"/>
    <property type="molecule type" value="Genomic_DNA"/>
</dbReference>
<dbReference type="Proteomes" id="UP000308730">
    <property type="component" value="Unassembled WGS sequence"/>
</dbReference>
<accession>A0A4S4M657</accession>
<dbReference type="PANTHER" id="PTHR33606:SF3">
    <property type="entry name" value="PROTEIN YCII"/>
    <property type="match status" value="1"/>
</dbReference>
<dbReference type="OrthoDB" id="5519740at2759"/>
<name>A0A4S4M657_9APHY</name>
<proteinExistence type="predicted"/>
<feature type="domain" description="YCII-related" evidence="1">
    <location>
        <begin position="10"/>
        <end position="98"/>
    </location>
</feature>
<dbReference type="AlphaFoldDB" id="A0A4S4M657"/>
<evidence type="ECO:0000313" key="2">
    <source>
        <dbReference type="EMBL" id="THH20525.1"/>
    </source>
</evidence>
<sequence length="113" mass="12578">MSTAPAKHQFVVWAPDYTDSEALNRRLAVRPQHIQKVIENIKAGIIKTGGVTISPETYLTESKRMNGSMLIVEAESVDAVKQLVAEDVYWSGNVWDKEKIVISPFAPAQIPKE</sequence>
<dbReference type="InterPro" id="IPR005545">
    <property type="entry name" value="YCII"/>
</dbReference>
<evidence type="ECO:0000313" key="3">
    <source>
        <dbReference type="Proteomes" id="UP000308730"/>
    </source>
</evidence>
<comment type="caution">
    <text evidence="2">The sequence shown here is derived from an EMBL/GenBank/DDBJ whole genome shotgun (WGS) entry which is preliminary data.</text>
</comment>
<protein>
    <recommendedName>
        <fullName evidence="1">YCII-related domain-containing protein</fullName>
    </recommendedName>
</protein>
<reference evidence="2 3" key="1">
    <citation type="submission" date="2019-02" db="EMBL/GenBank/DDBJ databases">
        <title>Genome sequencing of the rare red list fungi Antrodiella citrinella (Flaviporus citrinellus).</title>
        <authorList>
            <person name="Buettner E."/>
            <person name="Kellner H."/>
        </authorList>
    </citation>
    <scope>NUCLEOTIDE SEQUENCE [LARGE SCALE GENOMIC DNA]</scope>
    <source>
        <strain evidence="2 3">DSM 108506</strain>
    </source>
</reference>